<comment type="caution">
    <text evidence="11">The sequence shown here is derived from an EMBL/GenBank/DDBJ whole genome shotgun (WGS) entry which is preliminary data.</text>
</comment>
<dbReference type="RefSeq" id="WP_005976739.1">
    <property type="nucleotide sequence ID" value="NZ_JQHP01000011.1"/>
</dbReference>
<keyword evidence="3 8" id="KW-1003">Cell membrane</keyword>
<feature type="transmembrane region" description="Helical" evidence="9">
    <location>
        <begin position="388"/>
        <end position="413"/>
    </location>
</feature>
<evidence type="ECO:0000256" key="4">
    <source>
        <dbReference type="ARBA" id="ARBA00022597"/>
    </source>
</evidence>
<dbReference type="Proteomes" id="UP000029436">
    <property type="component" value="Unassembled WGS sequence"/>
</dbReference>
<evidence type="ECO:0000256" key="5">
    <source>
        <dbReference type="ARBA" id="ARBA00022692"/>
    </source>
</evidence>
<dbReference type="InterPro" id="IPR004796">
    <property type="entry name" value="PTS_IIC_cello"/>
</dbReference>
<dbReference type="EMBL" id="JQOH01000010">
    <property type="protein sequence ID" value="KGA27044.1"/>
    <property type="molecule type" value="Genomic_DNA"/>
</dbReference>
<evidence type="ECO:0000313" key="12">
    <source>
        <dbReference type="EMBL" id="KGA27044.1"/>
    </source>
</evidence>
<evidence type="ECO:0000256" key="7">
    <source>
        <dbReference type="ARBA" id="ARBA00023136"/>
    </source>
</evidence>
<feature type="transmembrane region" description="Helical" evidence="9">
    <location>
        <begin position="35"/>
        <end position="54"/>
    </location>
</feature>
<comment type="subcellular location">
    <subcellularLocation>
        <location evidence="1">Cell membrane</location>
        <topology evidence="1">Multi-pass membrane protein</topology>
    </subcellularLocation>
</comment>
<dbReference type="InterPro" id="IPR003352">
    <property type="entry name" value="PTS_EIIC"/>
</dbReference>
<feature type="transmembrane region" description="Helical" evidence="9">
    <location>
        <begin position="111"/>
        <end position="130"/>
    </location>
</feature>
<sequence>MSGLYQSMVDIIEQKITPLAGVVGQQRHIIAIRDGFIAALPFMIIGSFMLVFIFPPFSPDTTLGFARAWLDFSVAYREQLMLPYYLSMGVMTFFISVGIGASLGKHYKLDPIMTGLLALMAFLLVAAPYHDKQISTQYFSGEGIFTAILTAIYAGEVYAWLKKRNITIRLPKEVPTGVARSFEILIPVLVIVATLHPFNLFIQSATGMIIPEAIMHLLAPLISASDSLPAILISVFICQILWFAGIHGALIVTGIMNPFWMTNLALNQAALSAGAPLPHIYLQGFWDHYLLIGGVGSTLPLAFLLMRSRAIHLRTIGRMGVVPSFFNINEPILFGAPIIMNPLLFLPFICVPMVNAVIAYTATKLGWIAQVVSLTPWTTPAPIGASWAANWAFSPVIMCLLCMVMSAAMYYPFLKVYERTLLKQEQEKQQQAAGEASA</sequence>
<dbReference type="GO" id="GO:0008982">
    <property type="term" value="F:protein-N(PI)-phosphohistidine-sugar phosphotransferase activity"/>
    <property type="evidence" value="ECO:0007669"/>
    <property type="project" value="UniProtKB-UniRule"/>
</dbReference>
<evidence type="ECO:0000256" key="8">
    <source>
        <dbReference type="PIRNR" id="PIRNR006351"/>
    </source>
</evidence>
<dbReference type="GO" id="GO:0009401">
    <property type="term" value="P:phosphoenolpyruvate-dependent sugar phosphotransferase system"/>
    <property type="evidence" value="ECO:0007669"/>
    <property type="project" value="InterPro"/>
</dbReference>
<dbReference type="InterPro" id="IPR004501">
    <property type="entry name" value="PTS_EIIC_3"/>
</dbReference>
<feature type="transmembrane region" description="Helical" evidence="9">
    <location>
        <begin position="343"/>
        <end position="368"/>
    </location>
</feature>
<dbReference type="Pfam" id="PF02378">
    <property type="entry name" value="PTS_EIIC"/>
    <property type="match status" value="1"/>
</dbReference>
<keyword evidence="14" id="KW-1185">Reference proteome</keyword>
<gene>
    <name evidence="11" type="ORF">JV38_18915</name>
    <name evidence="12" type="ORF">KU73_18910</name>
</gene>
<dbReference type="AlphaFoldDB" id="A0AAW3EEK0"/>
<dbReference type="PANTHER" id="PTHR33989">
    <property type="match status" value="1"/>
</dbReference>
<keyword evidence="7 8" id="KW-0472">Membrane</keyword>
<protein>
    <recommendedName>
        <fullName evidence="8">Permease IIC component</fullName>
    </recommendedName>
</protein>
<feature type="transmembrane region" description="Helical" evidence="9">
    <location>
        <begin position="230"/>
        <end position="252"/>
    </location>
</feature>
<dbReference type="NCBIfam" id="TIGR00410">
    <property type="entry name" value="lacE"/>
    <property type="match status" value="1"/>
</dbReference>
<feature type="transmembrane region" description="Helical" evidence="9">
    <location>
        <begin position="182"/>
        <end position="210"/>
    </location>
</feature>
<evidence type="ECO:0000256" key="1">
    <source>
        <dbReference type="ARBA" id="ARBA00004651"/>
    </source>
</evidence>
<feature type="domain" description="PTS EIIC type-3" evidence="10">
    <location>
        <begin position="12"/>
        <end position="413"/>
    </location>
</feature>
<dbReference type="InterPro" id="IPR051088">
    <property type="entry name" value="PTS_Sugar-EIIC/EIIB"/>
</dbReference>
<dbReference type="PANTHER" id="PTHR33989:SF4">
    <property type="entry name" value="PTS SYSTEM N,N'-DIACETYLCHITOBIOSE-SPECIFIC EIIC COMPONENT"/>
    <property type="match status" value="1"/>
</dbReference>
<evidence type="ECO:0000259" key="10">
    <source>
        <dbReference type="PROSITE" id="PS51105"/>
    </source>
</evidence>
<dbReference type="PROSITE" id="PS51105">
    <property type="entry name" value="PTS_EIIC_TYPE_3"/>
    <property type="match status" value="1"/>
</dbReference>
<keyword evidence="2 8" id="KW-0813">Transport</keyword>
<keyword evidence="4 8" id="KW-0762">Sugar transport</keyword>
<keyword evidence="6 9" id="KW-1133">Transmembrane helix</keyword>
<evidence type="ECO:0000313" key="11">
    <source>
        <dbReference type="EMBL" id="KFX03693.1"/>
    </source>
</evidence>
<accession>A0AAW3EEK0</accession>
<feature type="transmembrane region" description="Helical" evidence="9">
    <location>
        <begin position="142"/>
        <end position="161"/>
    </location>
</feature>
<reference evidence="13 14" key="1">
    <citation type="submission" date="2014-08" db="EMBL/GenBank/DDBJ databases">
        <title>Genome sequences of NCPPB Pectobacterium isolates.</title>
        <authorList>
            <person name="Glover R.H."/>
            <person name="Sapp M."/>
            <person name="Elphinstone J."/>
        </authorList>
    </citation>
    <scope>NUCLEOTIDE SEQUENCE [LARGE SCALE GENOMIC DNA]</scope>
    <source>
        <strain evidence="11 13">NCPPB 3701</strain>
        <strain evidence="12 14">NCPPB3702</strain>
    </source>
</reference>
<dbReference type="EMBL" id="JQHP01000011">
    <property type="protein sequence ID" value="KFX03693.1"/>
    <property type="molecule type" value="Genomic_DNA"/>
</dbReference>
<proteinExistence type="predicted"/>
<evidence type="ECO:0000313" key="13">
    <source>
        <dbReference type="Proteomes" id="UP000029257"/>
    </source>
</evidence>
<evidence type="ECO:0000256" key="2">
    <source>
        <dbReference type="ARBA" id="ARBA00022448"/>
    </source>
</evidence>
<dbReference type="PIRSF" id="PIRSF006351">
    <property type="entry name" value="PTS_EIIC-Cellobiose"/>
    <property type="match status" value="1"/>
</dbReference>
<evidence type="ECO:0000313" key="14">
    <source>
        <dbReference type="Proteomes" id="UP000029436"/>
    </source>
</evidence>
<dbReference type="GO" id="GO:0005886">
    <property type="term" value="C:plasma membrane"/>
    <property type="evidence" value="ECO:0007669"/>
    <property type="project" value="UniProtKB-SubCell"/>
</dbReference>
<feature type="transmembrane region" description="Helical" evidence="9">
    <location>
        <begin position="288"/>
        <end position="306"/>
    </location>
</feature>
<comment type="function">
    <text evidence="8">The phosphoenolpyruvate-dependent sugar phosphotransferase system (PTS), a major carbohydrate active -transport system, catalyzes the phosphorylation of incoming sugar substrates concomitant with their translocation across the cell membrane.</text>
</comment>
<evidence type="ECO:0000256" key="3">
    <source>
        <dbReference type="ARBA" id="ARBA00022475"/>
    </source>
</evidence>
<dbReference type="Proteomes" id="UP000029257">
    <property type="component" value="Unassembled WGS sequence"/>
</dbReference>
<evidence type="ECO:0000256" key="9">
    <source>
        <dbReference type="SAM" id="Phobius"/>
    </source>
</evidence>
<organism evidence="11 13">
    <name type="scientific">Pectobacterium wasabiae</name>
    <dbReference type="NCBI Taxonomy" id="55208"/>
    <lineage>
        <taxon>Bacteria</taxon>
        <taxon>Pseudomonadati</taxon>
        <taxon>Pseudomonadota</taxon>
        <taxon>Gammaproteobacteria</taxon>
        <taxon>Enterobacterales</taxon>
        <taxon>Pectobacteriaceae</taxon>
        <taxon>Pectobacterium</taxon>
    </lineage>
</organism>
<feature type="transmembrane region" description="Helical" evidence="9">
    <location>
        <begin position="82"/>
        <end position="104"/>
    </location>
</feature>
<evidence type="ECO:0000256" key="6">
    <source>
        <dbReference type="ARBA" id="ARBA00022989"/>
    </source>
</evidence>
<keyword evidence="5 9" id="KW-0812">Transmembrane</keyword>
<name>A0AAW3EEK0_9GAMM</name>